<feature type="domain" description="Transposase MuDR plant" evidence="1">
    <location>
        <begin position="5"/>
        <end position="56"/>
    </location>
</feature>
<dbReference type="KEGG" id="vra:106765989"/>
<dbReference type="RefSeq" id="XP_014506237.1">
    <property type="nucleotide sequence ID" value="XM_014650751.1"/>
</dbReference>
<dbReference type="InterPro" id="IPR004332">
    <property type="entry name" value="Transposase_MuDR"/>
</dbReference>
<dbReference type="AlphaFoldDB" id="A0A1S3UJM2"/>
<keyword evidence="3" id="KW-1185">Reference proteome</keyword>
<evidence type="ECO:0000313" key="4">
    <source>
        <dbReference type="RefSeq" id="XP_014506237.1"/>
    </source>
</evidence>
<dbReference type="Proteomes" id="UP000087766">
    <property type="component" value="Chromosome 7"/>
</dbReference>
<dbReference type="OrthoDB" id="1918246at2759"/>
<dbReference type="PANTHER" id="PTHR31973">
    <property type="entry name" value="POLYPROTEIN, PUTATIVE-RELATED"/>
    <property type="match status" value="1"/>
</dbReference>
<dbReference type="PANTHER" id="PTHR31973:SF187">
    <property type="entry name" value="MUTATOR TRANSPOSASE MUDRA PROTEIN"/>
    <property type="match status" value="1"/>
</dbReference>
<sequence length="310" mass="36244">MTNYRWEVDTIFSGKDEFKDAIRRYVVHAGRALKFVKNDNHRVRVRCMAGQCKCPWVAYCGYLPSHKIWQLRKIIDTHTCSRQLNIKLMNSKWLSQEIDKSLVDNPNLNVKDIHSKALRKWNTNVSISKARRTKLIASRQLEGDFNEQFKRIYDDGHELLRCNPGSTVKVKVDANNGDPIFQRIYVCLKACKDRFINCRPIICLDGCFLKGQYKGEVVTVVGRDQNEQMLPLAYAVVEVENKDSWTWFLQLLIEDLRGNEVCGRCTWMYDQQKGLVPAIQELLPSAKQRFCMRHLYANFRKRFCGQILKN</sequence>
<reference evidence="3" key="1">
    <citation type="journal article" date="2014" name="Nat. Commun.">
        <title>Genome sequence of mungbean and insights into evolution within Vigna species.</title>
        <authorList>
            <person name="Kang Y.J."/>
            <person name="Kim S.K."/>
            <person name="Kim M.Y."/>
            <person name="Lestari P."/>
            <person name="Kim K.H."/>
            <person name="Ha B.K."/>
            <person name="Jun T.H."/>
            <person name="Hwang W.J."/>
            <person name="Lee T."/>
            <person name="Lee J."/>
            <person name="Shim S."/>
            <person name="Yoon M.Y."/>
            <person name="Jang Y.E."/>
            <person name="Han K.S."/>
            <person name="Taeprayoon P."/>
            <person name="Yoon N."/>
            <person name="Somta P."/>
            <person name="Tanya P."/>
            <person name="Kim K.S."/>
            <person name="Gwag J.G."/>
            <person name="Moon J.K."/>
            <person name="Lee Y.H."/>
            <person name="Park B.S."/>
            <person name="Bombarely A."/>
            <person name="Doyle J.J."/>
            <person name="Jackson S.A."/>
            <person name="Schafleitner R."/>
            <person name="Srinives P."/>
            <person name="Varshney R.K."/>
            <person name="Lee S.H."/>
        </authorList>
    </citation>
    <scope>NUCLEOTIDE SEQUENCE [LARGE SCALE GENOMIC DNA]</scope>
    <source>
        <strain evidence="3">cv. VC1973A</strain>
    </source>
</reference>
<protein>
    <submittedName>
        <fullName evidence="4">Uncharacterized protein LOC106765989</fullName>
    </submittedName>
</protein>
<evidence type="ECO:0000313" key="3">
    <source>
        <dbReference type="Proteomes" id="UP000087766"/>
    </source>
</evidence>
<dbReference type="Pfam" id="PF03108">
    <property type="entry name" value="DBD_Tnp_Mut"/>
    <property type="match status" value="1"/>
</dbReference>
<name>A0A1S3UJM2_VIGRR</name>
<evidence type="ECO:0000259" key="1">
    <source>
        <dbReference type="Pfam" id="PF03108"/>
    </source>
</evidence>
<accession>A0A1S3UJM2</accession>
<dbReference type="GeneID" id="106765989"/>
<dbReference type="STRING" id="3916.A0A1S3UJM2"/>
<dbReference type="InterPro" id="IPR018289">
    <property type="entry name" value="MULE_transposase_dom"/>
</dbReference>
<evidence type="ECO:0000259" key="2">
    <source>
        <dbReference type="Pfam" id="PF10551"/>
    </source>
</evidence>
<feature type="domain" description="MULE transposase" evidence="2">
    <location>
        <begin position="201"/>
        <end position="298"/>
    </location>
</feature>
<reference evidence="4" key="2">
    <citation type="submission" date="2025-08" db="UniProtKB">
        <authorList>
            <consortium name="RefSeq"/>
        </authorList>
    </citation>
    <scope>IDENTIFICATION</scope>
    <source>
        <tissue evidence="4">Leaf</tissue>
    </source>
</reference>
<organism evidence="3 4">
    <name type="scientific">Vigna radiata var. radiata</name>
    <name type="common">Mung bean</name>
    <name type="synonym">Phaseolus aureus</name>
    <dbReference type="NCBI Taxonomy" id="3916"/>
    <lineage>
        <taxon>Eukaryota</taxon>
        <taxon>Viridiplantae</taxon>
        <taxon>Streptophyta</taxon>
        <taxon>Embryophyta</taxon>
        <taxon>Tracheophyta</taxon>
        <taxon>Spermatophyta</taxon>
        <taxon>Magnoliopsida</taxon>
        <taxon>eudicotyledons</taxon>
        <taxon>Gunneridae</taxon>
        <taxon>Pentapetalae</taxon>
        <taxon>rosids</taxon>
        <taxon>fabids</taxon>
        <taxon>Fabales</taxon>
        <taxon>Fabaceae</taxon>
        <taxon>Papilionoideae</taxon>
        <taxon>50 kb inversion clade</taxon>
        <taxon>NPAAA clade</taxon>
        <taxon>indigoferoid/millettioid clade</taxon>
        <taxon>Phaseoleae</taxon>
        <taxon>Vigna</taxon>
    </lineage>
</organism>
<gene>
    <name evidence="4" type="primary">LOC106765989</name>
</gene>
<dbReference type="Pfam" id="PF10551">
    <property type="entry name" value="MULE"/>
    <property type="match status" value="1"/>
</dbReference>
<proteinExistence type="predicted"/>